<evidence type="ECO:0000259" key="1">
    <source>
        <dbReference type="SMART" id="SM00382"/>
    </source>
</evidence>
<protein>
    <submittedName>
        <fullName evidence="2">MoxR-like ATPase</fullName>
    </submittedName>
</protein>
<dbReference type="CDD" id="cd00009">
    <property type="entry name" value="AAA"/>
    <property type="match status" value="1"/>
</dbReference>
<reference evidence="2 3" key="1">
    <citation type="submission" date="2020-08" db="EMBL/GenBank/DDBJ databases">
        <title>Genomic Encyclopedia of Type Strains, Phase IV (KMG-IV): sequencing the most valuable type-strain genomes for metagenomic binning, comparative biology and taxonomic classification.</title>
        <authorList>
            <person name="Goeker M."/>
        </authorList>
    </citation>
    <scope>NUCLEOTIDE SEQUENCE [LARGE SCALE GENOMIC DNA]</scope>
    <source>
        <strain evidence="2 3">DSM 101015</strain>
    </source>
</reference>
<gene>
    <name evidence="2" type="ORF">GGR93_001874</name>
</gene>
<dbReference type="RefSeq" id="WP_025057086.1">
    <property type="nucleotide sequence ID" value="NZ_JACIFU010000002.1"/>
</dbReference>
<dbReference type="InterPro" id="IPR050764">
    <property type="entry name" value="CbbQ/NirQ/NorQ/GpvN"/>
</dbReference>
<dbReference type="GO" id="GO:0016887">
    <property type="term" value="F:ATP hydrolysis activity"/>
    <property type="evidence" value="ECO:0007669"/>
    <property type="project" value="InterPro"/>
</dbReference>
<sequence length="302" mass="33227">MNDISSIDAVQKMLDEQGYVCGRALATVVFLSLRLGRPLFLEGEAGVGKTEIAKALAAGLDRKLIRLQCYEGLDASSAVYEWNFPAQMVAIRAAEASGAADKDALTTELFSDDFLIERPLLEAMRPDGRGAPILLIDELDRTDAPFEAFLLEALSDFQVTIPEMGTIVAPEPPIVILTSNRTREVHDALKRRCLYHWVDYPDFDREMDILAARAPEAAEALSREVVAFVQQLRTEDLFKKPGVAETIDWAKCLLALDVITLSPEVIADTLGAILKYQDDIAKLHGSEAKRILDQAKASLEPA</sequence>
<proteinExistence type="predicted"/>
<dbReference type="AlphaFoldDB" id="A0A7W6M7Y9"/>
<accession>A0A7W6M7Y9</accession>
<dbReference type="SMART" id="SM00382">
    <property type="entry name" value="AAA"/>
    <property type="match status" value="1"/>
</dbReference>
<feature type="domain" description="AAA+ ATPase" evidence="1">
    <location>
        <begin position="35"/>
        <end position="213"/>
    </location>
</feature>
<dbReference type="EMBL" id="JACIFU010000002">
    <property type="protein sequence ID" value="MBB4174101.1"/>
    <property type="molecule type" value="Genomic_DNA"/>
</dbReference>
<dbReference type="PANTHER" id="PTHR42759">
    <property type="entry name" value="MOXR FAMILY PROTEIN"/>
    <property type="match status" value="1"/>
</dbReference>
<dbReference type="Pfam" id="PF07728">
    <property type="entry name" value="AAA_5"/>
    <property type="match status" value="1"/>
</dbReference>
<evidence type="ECO:0000313" key="2">
    <source>
        <dbReference type="EMBL" id="MBB4174101.1"/>
    </source>
</evidence>
<dbReference type="Gene3D" id="3.40.50.300">
    <property type="entry name" value="P-loop containing nucleotide triphosphate hydrolases"/>
    <property type="match status" value="1"/>
</dbReference>
<evidence type="ECO:0000313" key="3">
    <source>
        <dbReference type="Proteomes" id="UP000565745"/>
    </source>
</evidence>
<organism evidence="2 3">
    <name type="scientific">Sulfitobacter noctilucicola</name>
    <dbReference type="NCBI Taxonomy" id="1342301"/>
    <lineage>
        <taxon>Bacteria</taxon>
        <taxon>Pseudomonadati</taxon>
        <taxon>Pseudomonadota</taxon>
        <taxon>Alphaproteobacteria</taxon>
        <taxon>Rhodobacterales</taxon>
        <taxon>Roseobacteraceae</taxon>
        <taxon>Sulfitobacter</taxon>
    </lineage>
</organism>
<comment type="caution">
    <text evidence="2">The sequence shown here is derived from an EMBL/GenBank/DDBJ whole genome shotgun (WGS) entry which is preliminary data.</text>
</comment>
<dbReference type="InterPro" id="IPR011704">
    <property type="entry name" value="ATPase_dyneun-rel_AAA"/>
</dbReference>
<dbReference type="Proteomes" id="UP000565745">
    <property type="component" value="Unassembled WGS sequence"/>
</dbReference>
<dbReference type="SUPFAM" id="SSF52540">
    <property type="entry name" value="P-loop containing nucleoside triphosphate hydrolases"/>
    <property type="match status" value="1"/>
</dbReference>
<dbReference type="InterPro" id="IPR027417">
    <property type="entry name" value="P-loop_NTPase"/>
</dbReference>
<dbReference type="PANTHER" id="PTHR42759:SF1">
    <property type="entry name" value="MAGNESIUM-CHELATASE SUBUNIT CHLD"/>
    <property type="match status" value="1"/>
</dbReference>
<keyword evidence="3" id="KW-1185">Reference proteome</keyword>
<name>A0A7W6M7Y9_9RHOB</name>
<dbReference type="GO" id="GO:0005524">
    <property type="term" value="F:ATP binding"/>
    <property type="evidence" value="ECO:0007669"/>
    <property type="project" value="InterPro"/>
</dbReference>
<dbReference type="OrthoDB" id="9783370at2"/>
<dbReference type="InterPro" id="IPR003593">
    <property type="entry name" value="AAA+_ATPase"/>
</dbReference>